<dbReference type="OrthoDB" id="7403919at2"/>
<keyword evidence="2" id="KW-1185">Reference proteome</keyword>
<sequence length="311" mass="32613">MAEWLYEAGIGEARAALVESGRIVQARIERPGGLRVGSVFEARLVERVAAGLSRVEGDAGAAVIDRVPPGVTEGARLRVEVVREALPEPGRIKLAKVVASDAEVADGPDLLARCQASGVPVRTLRPHEPDALEAAGWSEVLDEALSGEIAFAGGALRLSPTPAMTLFDVDGPGAVPALAVAAATAAAEAIVRHDIGGSIGIDFPTVTGKAERLAVAETIDAVLPQPFERTALNGFGFLQIVRPRPRASLPELLRDDRVAVEALALIRQIERTPQPVPPFHAAPPRVIAWLKARPDLIAALSRSTGVPISFA</sequence>
<name>A0A5B8LJ94_9SPHN</name>
<dbReference type="AlphaFoldDB" id="A0A5B8LJ94"/>
<evidence type="ECO:0000313" key="2">
    <source>
        <dbReference type="Proteomes" id="UP000315673"/>
    </source>
</evidence>
<dbReference type="Proteomes" id="UP000315673">
    <property type="component" value="Chromosome"/>
</dbReference>
<gene>
    <name evidence="1" type="ORF">FPZ24_12780</name>
</gene>
<organism evidence="1 2">
    <name type="scientific">Sphingomonas panacisoli</name>
    <dbReference type="NCBI Taxonomy" id="1813879"/>
    <lineage>
        <taxon>Bacteria</taxon>
        <taxon>Pseudomonadati</taxon>
        <taxon>Pseudomonadota</taxon>
        <taxon>Alphaproteobacteria</taxon>
        <taxon>Sphingomonadales</taxon>
        <taxon>Sphingomonadaceae</taxon>
        <taxon>Sphingomonas</taxon>
    </lineage>
</organism>
<reference evidence="1 2" key="1">
    <citation type="submission" date="2019-07" db="EMBL/GenBank/DDBJ databases">
        <title>Full genome sequence of Sphingomonas sp. 4R-6-7(HKS19).</title>
        <authorList>
            <person name="Im W.-T."/>
        </authorList>
    </citation>
    <scope>NUCLEOTIDE SEQUENCE [LARGE SCALE GENOMIC DNA]</scope>
    <source>
        <strain evidence="1 2">HKS19</strain>
    </source>
</reference>
<dbReference type="RefSeq" id="WP_146572570.1">
    <property type="nucleotide sequence ID" value="NZ_CP042306.1"/>
</dbReference>
<proteinExistence type="predicted"/>
<evidence type="ECO:0000313" key="1">
    <source>
        <dbReference type="EMBL" id="QDZ08243.1"/>
    </source>
</evidence>
<dbReference type="EMBL" id="CP042306">
    <property type="protein sequence ID" value="QDZ08243.1"/>
    <property type="molecule type" value="Genomic_DNA"/>
</dbReference>
<accession>A0A5B8LJ94</accession>
<protein>
    <submittedName>
        <fullName evidence="1">Ribonuclease</fullName>
    </submittedName>
</protein>
<dbReference type="KEGG" id="spai:FPZ24_12780"/>